<comment type="caution">
    <text evidence="5">The sequence shown here is derived from an EMBL/GenBank/DDBJ whole genome shotgun (WGS) entry which is preliminary data.</text>
</comment>
<dbReference type="InterPro" id="IPR050235">
    <property type="entry name" value="CK1_Ser-Thr_kinase"/>
</dbReference>
<dbReference type="CDD" id="cd14016">
    <property type="entry name" value="STKc_CK1"/>
    <property type="match status" value="1"/>
</dbReference>
<keyword evidence="6" id="KW-1185">Reference proteome</keyword>
<dbReference type="PANTHER" id="PTHR11909">
    <property type="entry name" value="CASEIN KINASE-RELATED"/>
    <property type="match status" value="1"/>
</dbReference>
<dbReference type="InterPro" id="IPR011009">
    <property type="entry name" value="Kinase-like_dom_sf"/>
</dbReference>
<feature type="region of interest" description="Disordered" evidence="3">
    <location>
        <begin position="1"/>
        <end position="73"/>
    </location>
</feature>
<dbReference type="FunFam" id="1.10.510.10:FF:000222">
    <property type="entry name" value="casein kinase 1-like protein HD16"/>
    <property type="match status" value="1"/>
</dbReference>
<proteinExistence type="inferred from homology"/>
<dbReference type="Gramene" id="FCD_00005642-RA">
    <property type="protein sequence ID" value="FCD_00005642-RA:cds"/>
    <property type="gene ID" value="FCD_00005642"/>
</dbReference>
<accession>A0AA87ZPB2</accession>
<feature type="domain" description="Protein kinase" evidence="4">
    <location>
        <begin position="151"/>
        <end position="438"/>
    </location>
</feature>
<dbReference type="Proteomes" id="UP001187192">
    <property type="component" value="Unassembled WGS sequence"/>
</dbReference>
<protein>
    <recommendedName>
        <fullName evidence="2">non-specific serine/threonine protein kinase</fullName>
        <ecNumber evidence="2">2.7.11.1</ecNumber>
    </recommendedName>
</protein>
<dbReference type="PROSITE" id="PS00108">
    <property type="entry name" value="PROTEIN_KINASE_ST"/>
    <property type="match status" value="1"/>
</dbReference>
<dbReference type="Gene3D" id="1.10.510.10">
    <property type="entry name" value="Transferase(Phosphotransferase) domain 1"/>
    <property type="match status" value="1"/>
</dbReference>
<dbReference type="InterPro" id="IPR055900">
    <property type="entry name" value="DUF7477"/>
</dbReference>
<dbReference type="Pfam" id="PF00069">
    <property type="entry name" value="Pkinase"/>
    <property type="match status" value="1"/>
</dbReference>
<evidence type="ECO:0000313" key="5">
    <source>
        <dbReference type="EMBL" id="GMN37144.1"/>
    </source>
</evidence>
<feature type="compositionally biased region" description="Basic and acidic residues" evidence="3">
    <location>
        <begin position="101"/>
        <end position="131"/>
    </location>
</feature>
<dbReference type="GO" id="GO:0004674">
    <property type="term" value="F:protein serine/threonine kinase activity"/>
    <property type="evidence" value="ECO:0007669"/>
    <property type="project" value="UniProtKB-EC"/>
</dbReference>
<reference evidence="5" key="1">
    <citation type="submission" date="2023-07" db="EMBL/GenBank/DDBJ databases">
        <title>draft genome sequence of fig (Ficus carica).</title>
        <authorList>
            <person name="Takahashi T."/>
            <person name="Nishimura K."/>
        </authorList>
    </citation>
    <scope>NUCLEOTIDE SEQUENCE</scope>
</reference>
<organism evidence="5 6">
    <name type="scientific">Ficus carica</name>
    <name type="common">Common fig</name>
    <dbReference type="NCBI Taxonomy" id="3494"/>
    <lineage>
        <taxon>Eukaryota</taxon>
        <taxon>Viridiplantae</taxon>
        <taxon>Streptophyta</taxon>
        <taxon>Embryophyta</taxon>
        <taxon>Tracheophyta</taxon>
        <taxon>Spermatophyta</taxon>
        <taxon>Magnoliopsida</taxon>
        <taxon>eudicotyledons</taxon>
        <taxon>Gunneridae</taxon>
        <taxon>Pentapetalae</taxon>
        <taxon>rosids</taxon>
        <taxon>fabids</taxon>
        <taxon>Rosales</taxon>
        <taxon>Moraceae</taxon>
        <taxon>Ficeae</taxon>
        <taxon>Ficus</taxon>
    </lineage>
</organism>
<dbReference type="Pfam" id="PF24289">
    <property type="entry name" value="DUF7477"/>
    <property type="match status" value="1"/>
</dbReference>
<evidence type="ECO:0000256" key="1">
    <source>
        <dbReference type="ARBA" id="ARBA00005926"/>
    </source>
</evidence>
<name>A0AA87ZPB2_FICCA</name>
<evidence type="ECO:0000256" key="3">
    <source>
        <dbReference type="SAM" id="MobiDB-lite"/>
    </source>
</evidence>
<sequence>MPVLRSGVRKGRAAAKQKQQVVEEPSPIEAGAAIATRTRRRRAAAAAAVVVPKNNSNKQQEQQEPPQQQLAADEKVAAALAAVKEEGKQFRGLKKKAFEVEAGAAEKEEVGEKPMDDDSGARSKDKGHAAEDEGSTAPLPEKVQVGGSPWYKIEKKLGKGGFGQVYVGRRLSPVNTTEKSTGPAAVEVALKFEHRSSKGCNYGPPYEWQVYNTLGGSHGVPRVHYKGRQGDYYIMVMDMLGPSLWDVWNNNSHTMSIEMVACIAIEAISILEKMHSRGYVHGDVKPENFLLGPPGTSDEKKLFLVDLGLATRWRDISTGKHVDYDQRPDVFRGTVRYASVHAHLGRTCSRRDDLESLAYTLVFLLRGRLPWQGYQGENKGFLVCKKKMATSPEALCCFCPQPFRQFIEYVVNLKFDEEPNYAKYISLFDGIVGPNPDIRPINTDGAQKLINLVGQKRSRLIIDDEEEDEQPKKKVRMGMPATQWISVYNARRPMKQRYHYNVADARLSQHIEKGNDDGLFISSVASSQNLWALIMDAGTGFSAQVHELAPCFLHKEWIMEQWEKNFYITAIAGATNGSSLVVMSKGTQYVQQSYKVSDTFPFKWINKKWREGFYVTAMATSGSRWGVVMSRGAGFQDQVVELDFLYPSEGIHRRWDTGYRITATAATWDQAAFVLSVPKRKPPDETQETLRTSAFPSAHVKDKWAKNLYIASVCYGRTVS</sequence>
<evidence type="ECO:0000313" key="6">
    <source>
        <dbReference type="Proteomes" id="UP001187192"/>
    </source>
</evidence>
<dbReference type="InterPro" id="IPR000719">
    <property type="entry name" value="Prot_kinase_dom"/>
</dbReference>
<comment type="similarity">
    <text evidence="1">Belongs to the protein kinase superfamily. CK1 Ser/Thr protein kinase family. Casein kinase I subfamily.</text>
</comment>
<evidence type="ECO:0000256" key="2">
    <source>
        <dbReference type="ARBA" id="ARBA00012513"/>
    </source>
</evidence>
<dbReference type="PROSITE" id="PS50011">
    <property type="entry name" value="PROTEIN_KINASE_DOM"/>
    <property type="match status" value="1"/>
</dbReference>
<gene>
    <name evidence="5" type="ORF">TIFTF001_006572</name>
</gene>
<feature type="compositionally biased region" description="Low complexity" evidence="3">
    <location>
        <begin position="59"/>
        <end position="73"/>
    </location>
</feature>
<dbReference type="SUPFAM" id="SSF56112">
    <property type="entry name" value="Protein kinase-like (PK-like)"/>
    <property type="match status" value="1"/>
</dbReference>
<dbReference type="SMART" id="SM00220">
    <property type="entry name" value="S_TKc"/>
    <property type="match status" value="1"/>
</dbReference>
<dbReference type="EMBL" id="BTGU01000006">
    <property type="protein sequence ID" value="GMN37144.1"/>
    <property type="molecule type" value="Genomic_DNA"/>
</dbReference>
<dbReference type="GO" id="GO:0005524">
    <property type="term" value="F:ATP binding"/>
    <property type="evidence" value="ECO:0007669"/>
    <property type="project" value="InterPro"/>
</dbReference>
<dbReference type="InterPro" id="IPR008271">
    <property type="entry name" value="Ser/Thr_kinase_AS"/>
</dbReference>
<dbReference type="AlphaFoldDB" id="A0AA87ZPB2"/>
<feature type="region of interest" description="Disordered" evidence="3">
    <location>
        <begin position="101"/>
        <end position="143"/>
    </location>
</feature>
<dbReference type="EC" id="2.7.11.1" evidence="2"/>
<evidence type="ECO:0000259" key="4">
    <source>
        <dbReference type="PROSITE" id="PS50011"/>
    </source>
</evidence>